<name>A0A0B7BEH7_9EUPU</name>
<proteinExistence type="predicted"/>
<dbReference type="EMBL" id="HACG01043695">
    <property type="protein sequence ID" value="CEK90560.1"/>
    <property type="molecule type" value="Transcribed_RNA"/>
</dbReference>
<feature type="compositionally biased region" description="Polar residues" evidence="1">
    <location>
        <begin position="68"/>
        <end position="81"/>
    </location>
</feature>
<feature type="non-terminal residue" evidence="2">
    <location>
        <position position="158"/>
    </location>
</feature>
<evidence type="ECO:0000256" key="1">
    <source>
        <dbReference type="SAM" id="MobiDB-lite"/>
    </source>
</evidence>
<gene>
    <name evidence="2" type="primary">ORF177477</name>
</gene>
<organism evidence="2">
    <name type="scientific">Arion vulgaris</name>
    <dbReference type="NCBI Taxonomy" id="1028688"/>
    <lineage>
        <taxon>Eukaryota</taxon>
        <taxon>Metazoa</taxon>
        <taxon>Spiralia</taxon>
        <taxon>Lophotrochozoa</taxon>
        <taxon>Mollusca</taxon>
        <taxon>Gastropoda</taxon>
        <taxon>Heterobranchia</taxon>
        <taxon>Euthyneura</taxon>
        <taxon>Panpulmonata</taxon>
        <taxon>Eupulmonata</taxon>
        <taxon>Stylommatophora</taxon>
        <taxon>Helicina</taxon>
        <taxon>Arionoidea</taxon>
        <taxon>Arionidae</taxon>
        <taxon>Arion</taxon>
    </lineage>
</organism>
<sequence>RSANSVSSLPYPASDWDTIRSRQSDSSGQHSRSSDPPSSHSGHLGQSPAHHHLHIVTLNEGGYDRHSSPSVDSPSLGETNSNLSTIQQTNRQLFQAFLPTKPTNHDRSSCIMIGGKQIRAGPRGGDNNKGCECQNEHQSDDFCDNPNMQSKCSTINTC</sequence>
<reference evidence="2" key="1">
    <citation type="submission" date="2014-12" db="EMBL/GenBank/DDBJ databases">
        <title>Insight into the proteome of Arion vulgaris.</title>
        <authorList>
            <person name="Aradska J."/>
            <person name="Bulat T."/>
            <person name="Smidak R."/>
            <person name="Sarate P."/>
            <person name="Gangsoo J."/>
            <person name="Sialana F."/>
            <person name="Bilban M."/>
            <person name="Lubec G."/>
        </authorList>
    </citation>
    <scope>NUCLEOTIDE SEQUENCE</scope>
    <source>
        <tissue evidence="2">Skin</tissue>
    </source>
</reference>
<protein>
    <submittedName>
        <fullName evidence="2">Uncharacterized protein</fullName>
    </submittedName>
</protein>
<feature type="compositionally biased region" description="Low complexity" evidence="1">
    <location>
        <begin position="24"/>
        <end position="42"/>
    </location>
</feature>
<feature type="region of interest" description="Disordered" evidence="1">
    <location>
        <begin position="1"/>
        <end position="81"/>
    </location>
</feature>
<accession>A0A0B7BEH7</accession>
<feature type="non-terminal residue" evidence="2">
    <location>
        <position position="1"/>
    </location>
</feature>
<dbReference type="AlphaFoldDB" id="A0A0B7BEH7"/>
<evidence type="ECO:0000313" key="2">
    <source>
        <dbReference type="EMBL" id="CEK90560.1"/>
    </source>
</evidence>